<organism evidence="2 3">
    <name type="scientific">Streptomyces daqingensis</name>
    <dbReference type="NCBI Taxonomy" id="1472640"/>
    <lineage>
        <taxon>Bacteria</taxon>
        <taxon>Bacillati</taxon>
        <taxon>Actinomycetota</taxon>
        <taxon>Actinomycetes</taxon>
        <taxon>Kitasatosporales</taxon>
        <taxon>Streptomycetaceae</taxon>
        <taxon>Streptomyces</taxon>
    </lineage>
</organism>
<dbReference type="InterPro" id="IPR029063">
    <property type="entry name" value="SAM-dependent_MTases_sf"/>
</dbReference>
<dbReference type="EMBL" id="BMMP01000002">
    <property type="protein sequence ID" value="GGO43247.1"/>
    <property type="molecule type" value="Genomic_DNA"/>
</dbReference>
<evidence type="ECO:0000313" key="2">
    <source>
        <dbReference type="EMBL" id="GGO43247.1"/>
    </source>
</evidence>
<feature type="region of interest" description="Disordered" evidence="1">
    <location>
        <begin position="1"/>
        <end position="24"/>
    </location>
</feature>
<evidence type="ECO:0000256" key="1">
    <source>
        <dbReference type="SAM" id="MobiDB-lite"/>
    </source>
</evidence>
<reference evidence="3" key="1">
    <citation type="journal article" date="2019" name="Int. J. Syst. Evol. Microbiol.">
        <title>The Global Catalogue of Microorganisms (GCM) 10K type strain sequencing project: providing services to taxonomists for standard genome sequencing and annotation.</title>
        <authorList>
            <consortium name="The Broad Institute Genomics Platform"/>
            <consortium name="The Broad Institute Genome Sequencing Center for Infectious Disease"/>
            <person name="Wu L."/>
            <person name="Ma J."/>
        </authorList>
    </citation>
    <scope>NUCLEOTIDE SEQUENCE [LARGE SCALE GENOMIC DNA]</scope>
    <source>
        <strain evidence="3">CGMCC 4.7178</strain>
    </source>
</reference>
<dbReference type="SUPFAM" id="SSF53335">
    <property type="entry name" value="S-adenosyl-L-methionine-dependent methyltransferases"/>
    <property type="match status" value="1"/>
</dbReference>
<dbReference type="Pfam" id="PF04672">
    <property type="entry name" value="Methyltransf_19"/>
    <property type="match status" value="1"/>
</dbReference>
<dbReference type="PIRSF" id="PIRSF017393">
    <property type="entry name" value="MTase_SAV2177"/>
    <property type="match status" value="1"/>
</dbReference>
<dbReference type="CDD" id="cd02440">
    <property type="entry name" value="AdoMet_MTases"/>
    <property type="match status" value="1"/>
</dbReference>
<name>A0ABQ2LUL7_9ACTN</name>
<sequence length="281" mass="30075">MAEAAGTGSESQRDTPLTVRGDVPRLASDVPHSARMWDYWLGGKDHYEVDRQAGEKAREAYPGIVDIARTSRALLNRIVTHLVSEAGVRQFLDIGTGLPTAENTHEIAQRAAPESRIVYVDNDPLVLAHARALLAGRPEGSTDYLHADIHQPGQILEGAGKTLDLTQPVGLIMFGIVGHVAEHSEALSIARALLDGLAPGSYLALYTGTDGDPALVEAERRVGEAGGTPYRLLDRQQVEEFFAGMDLVEPGVVPGTRWRPEGPVARSAADLASLSGLARKP</sequence>
<dbReference type="Proteomes" id="UP000631535">
    <property type="component" value="Unassembled WGS sequence"/>
</dbReference>
<proteinExistence type="predicted"/>
<dbReference type="InterPro" id="IPR006764">
    <property type="entry name" value="SAM_dep_MeTrfase_SAV2177_type"/>
</dbReference>
<dbReference type="Gene3D" id="3.40.50.150">
    <property type="entry name" value="Vaccinia Virus protein VP39"/>
    <property type="match status" value="1"/>
</dbReference>
<dbReference type="RefSeq" id="WP_189035454.1">
    <property type="nucleotide sequence ID" value="NZ_BMMP01000002.1"/>
</dbReference>
<accession>A0ABQ2LUL7</accession>
<gene>
    <name evidence="2" type="ORF">GCM10012287_05940</name>
</gene>
<protein>
    <recommendedName>
        <fullName evidence="4">S-adenosyl methyltransferase</fullName>
    </recommendedName>
</protein>
<evidence type="ECO:0000313" key="3">
    <source>
        <dbReference type="Proteomes" id="UP000631535"/>
    </source>
</evidence>
<comment type="caution">
    <text evidence="2">The sequence shown here is derived from an EMBL/GenBank/DDBJ whole genome shotgun (WGS) entry which is preliminary data.</text>
</comment>
<evidence type="ECO:0008006" key="4">
    <source>
        <dbReference type="Google" id="ProtNLM"/>
    </source>
</evidence>
<keyword evidence="3" id="KW-1185">Reference proteome</keyword>